<dbReference type="RefSeq" id="WP_066828416.1">
    <property type="nucleotide sequence ID" value="NZ_CABKVW010000001.1"/>
</dbReference>
<evidence type="ECO:0000313" key="1">
    <source>
        <dbReference type="EMBL" id="MDN0070402.1"/>
    </source>
</evidence>
<evidence type="ECO:0000313" key="2">
    <source>
        <dbReference type="Proteomes" id="UP001168505"/>
    </source>
</evidence>
<protein>
    <recommendedName>
        <fullName evidence="3">IS1595 family transposase</fullName>
    </recommendedName>
</protein>
<gene>
    <name evidence="1" type="ORF">QVN40_11935</name>
</gene>
<comment type="caution">
    <text evidence="1">The sequence shown here is derived from an EMBL/GenBank/DDBJ whole genome shotgun (WGS) entry which is preliminary data.</text>
</comment>
<proteinExistence type="predicted"/>
<organism evidence="1 2">
    <name type="scientific">Collinsella ihumii</name>
    <dbReference type="NCBI Taxonomy" id="1720204"/>
    <lineage>
        <taxon>Bacteria</taxon>
        <taxon>Bacillati</taxon>
        <taxon>Actinomycetota</taxon>
        <taxon>Coriobacteriia</taxon>
        <taxon>Coriobacteriales</taxon>
        <taxon>Coriobacteriaceae</taxon>
        <taxon>Collinsella</taxon>
    </lineage>
</organism>
<sequence>MPSASATPWDGVPESDVTPAQALVARAHREAYAARHAPTAGDAEFLNGYERASCPRCASPDIVRDGFDSRGVRRWACRSCGRTFTPATGTIFEGRKVPVSDWCEFVIQLLSFDSVREIARSNRRSPTTPPWWLAKLFLVLDGIQDGTVLSGRVQIDETYYPVPAAEAERNADGSLKRGLSRNKLCIAVATDGRGRSAFEPCGRGKPSARRALAAYSGHVARGSTLLHDKEKSHRALVRELGLASVEYDSRRLKSLPDRENPLADVNRLHFLLKSFLDAHKGFDRADLKGWLDLFSVIANPPSGAMEKAAMVLGRAMECPGTLRYRDFYGGGRS</sequence>
<dbReference type="EMBL" id="JAUEIR010000022">
    <property type="protein sequence ID" value="MDN0070402.1"/>
    <property type="molecule type" value="Genomic_DNA"/>
</dbReference>
<name>A0AAW7K512_9ACTN</name>
<dbReference type="Proteomes" id="UP001168505">
    <property type="component" value="Unassembled WGS sequence"/>
</dbReference>
<evidence type="ECO:0008006" key="3">
    <source>
        <dbReference type="Google" id="ProtNLM"/>
    </source>
</evidence>
<dbReference type="AlphaFoldDB" id="A0AAW7K512"/>
<reference evidence="1" key="2">
    <citation type="submission" date="2023-08" db="EMBL/GenBank/DDBJ databases">
        <title>Identification and characterization of horizontal gene transfer across gut microbiota members of farm animals based on homology search.</title>
        <authorList>
            <person name="Schwarzerova J."/>
            <person name="Nykrynova M."/>
            <person name="Jureckova K."/>
            <person name="Cejkova D."/>
            <person name="Rychlik I."/>
        </authorList>
    </citation>
    <scope>NUCLEOTIDE SEQUENCE</scope>
    <source>
        <strain evidence="1">15_COKtk</strain>
    </source>
</reference>
<reference evidence="1" key="1">
    <citation type="submission" date="2023-06" db="EMBL/GenBank/DDBJ databases">
        <authorList>
            <person name="Zeman M."/>
            <person name="Kubasova T."/>
            <person name="Jahodarova E."/>
            <person name="Nykrynova M."/>
            <person name="Rychlik I."/>
        </authorList>
    </citation>
    <scope>NUCLEOTIDE SEQUENCE</scope>
    <source>
        <strain evidence="1">15_COKtk</strain>
    </source>
</reference>
<accession>A0AAW7K512</accession>